<dbReference type="EMBL" id="JAHWGI010001057">
    <property type="protein sequence ID" value="KAK3921972.1"/>
    <property type="molecule type" value="Genomic_DNA"/>
</dbReference>
<protein>
    <submittedName>
        <fullName evidence="4">La1-like protein 13</fullName>
    </submittedName>
</protein>
<dbReference type="GO" id="GO:0005576">
    <property type="term" value="C:extracellular region"/>
    <property type="evidence" value="ECO:0007669"/>
    <property type="project" value="UniProtKB-SubCell"/>
</dbReference>
<accession>A0AAE1HIM7</accession>
<evidence type="ECO:0000256" key="1">
    <source>
        <dbReference type="ARBA" id="ARBA00004613"/>
    </source>
</evidence>
<name>A0AAE1HIM7_9NEOP</name>
<dbReference type="SMART" id="SM01318">
    <property type="entry name" value="SVWC"/>
    <property type="match status" value="1"/>
</dbReference>
<organism evidence="4 5">
    <name type="scientific">Frankliniella fusca</name>
    <dbReference type="NCBI Taxonomy" id="407009"/>
    <lineage>
        <taxon>Eukaryota</taxon>
        <taxon>Metazoa</taxon>
        <taxon>Ecdysozoa</taxon>
        <taxon>Arthropoda</taxon>
        <taxon>Hexapoda</taxon>
        <taxon>Insecta</taxon>
        <taxon>Pterygota</taxon>
        <taxon>Neoptera</taxon>
        <taxon>Paraneoptera</taxon>
        <taxon>Thysanoptera</taxon>
        <taxon>Terebrantia</taxon>
        <taxon>Thripoidea</taxon>
        <taxon>Thripidae</taxon>
        <taxon>Frankliniella</taxon>
    </lineage>
</organism>
<evidence type="ECO:0000313" key="5">
    <source>
        <dbReference type="Proteomes" id="UP001219518"/>
    </source>
</evidence>
<proteinExistence type="predicted"/>
<reference evidence="4" key="1">
    <citation type="submission" date="2021-07" db="EMBL/GenBank/DDBJ databases">
        <authorList>
            <person name="Catto M.A."/>
            <person name="Jacobson A."/>
            <person name="Kennedy G."/>
            <person name="Labadie P."/>
            <person name="Hunt B.G."/>
            <person name="Srinivasan R."/>
        </authorList>
    </citation>
    <scope>NUCLEOTIDE SEQUENCE</scope>
    <source>
        <strain evidence="4">PL_HMW_Pooled</strain>
        <tissue evidence="4">Head</tissue>
    </source>
</reference>
<evidence type="ECO:0000313" key="4">
    <source>
        <dbReference type="EMBL" id="KAK3921972.1"/>
    </source>
</evidence>
<sequence>MTTSSSSSATAAGSGRRRPAAAAAGAALLATGTVLVMCLLLVLAPESHAGPAPPVQQQLQQELQMQMGARAGRSCQHKGRRYEPGEHWATTGAPGQGCAEYECGEDGAVTTTWCGHFQAGPTCRQVRGDARAPYPLCCPQLRCA</sequence>
<evidence type="ECO:0000256" key="2">
    <source>
        <dbReference type="ARBA" id="ARBA00022525"/>
    </source>
</evidence>
<feature type="domain" description="Single" evidence="3">
    <location>
        <begin position="75"/>
        <end position="143"/>
    </location>
</feature>
<dbReference type="Pfam" id="PF15430">
    <property type="entry name" value="SVWC"/>
    <property type="match status" value="1"/>
</dbReference>
<keyword evidence="5" id="KW-1185">Reference proteome</keyword>
<keyword evidence="2" id="KW-0964">Secreted</keyword>
<evidence type="ECO:0000259" key="3">
    <source>
        <dbReference type="SMART" id="SM01318"/>
    </source>
</evidence>
<dbReference type="AlphaFoldDB" id="A0AAE1HIM7"/>
<dbReference type="InterPro" id="IPR029277">
    <property type="entry name" value="SVWC_dom"/>
</dbReference>
<reference evidence="4" key="2">
    <citation type="journal article" date="2023" name="BMC Genomics">
        <title>Pest status, molecular evolution, and epigenetic factors derived from the genome assembly of Frankliniella fusca, a thysanopteran phytovirus vector.</title>
        <authorList>
            <person name="Catto M.A."/>
            <person name="Labadie P.E."/>
            <person name="Jacobson A.L."/>
            <person name="Kennedy G.G."/>
            <person name="Srinivasan R."/>
            <person name="Hunt B.G."/>
        </authorList>
    </citation>
    <scope>NUCLEOTIDE SEQUENCE</scope>
    <source>
        <strain evidence="4">PL_HMW_Pooled</strain>
    </source>
</reference>
<gene>
    <name evidence="4" type="ORF">KUF71_011148</name>
</gene>
<comment type="subcellular location">
    <subcellularLocation>
        <location evidence="1">Secreted</location>
    </subcellularLocation>
</comment>
<comment type="caution">
    <text evidence="4">The sequence shown here is derived from an EMBL/GenBank/DDBJ whole genome shotgun (WGS) entry which is preliminary data.</text>
</comment>
<dbReference type="Proteomes" id="UP001219518">
    <property type="component" value="Unassembled WGS sequence"/>
</dbReference>